<dbReference type="EMBL" id="AMCI01001625">
    <property type="protein sequence ID" value="EJX04964.1"/>
    <property type="molecule type" value="Genomic_DNA"/>
</dbReference>
<dbReference type="GO" id="GO:0045493">
    <property type="term" value="P:xylan catabolic process"/>
    <property type="evidence" value="ECO:0007669"/>
    <property type="project" value="UniProtKB-KW"/>
</dbReference>
<keyword evidence="1" id="KW-0326">Glycosidase</keyword>
<dbReference type="AlphaFoldDB" id="J9GDL0"/>
<evidence type="ECO:0000313" key="1">
    <source>
        <dbReference type="EMBL" id="EJX04964.1"/>
    </source>
</evidence>
<keyword evidence="1" id="KW-0119">Carbohydrate metabolism</keyword>
<gene>
    <name evidence="1" type="ORF">EVA_06923</name>
</gene>
<dbReference type="GO" id="GO:0016798">
    <property type="term" value="F:hydrolase activity, acting on glycosyl bonds"/>
    <property type="evidence" value="ECO:0007669"/>
    <property type="project" value="UniProtKB-KW"/>
</dbReference>
<sequence length="262" mass="29495">MKIVLTLIFWLAGTFAFSQNPSSEHALQMDSAAMIRIGCTYLGTPYVAHTLDLEEEGEEHLIVNTQEVDCILFVEYSLAEALGGSFNKNLQRIRYRDGIIHGYTSRLHYTSDWIENGIRGGFLTDVTAIHSPHTQTLNLSFMSTHPQRYKKLAHSPENVAQMAECEQRLTGKVIHWLPEDDLPDSGLPWIHDGDILAITTQVNGLDIAHVGIALYRQGKLHLLHASSSLKEVVISQTTLHQMLKKNKSWTGIRVVRMSHSKQ</sequence>
<reference evidence="1" key="1">
    <citation type="journal article" date="2012" name="PLoS ONE">
        <title>Gene sets for utilization of primary and secondary nutrition supplies in the distal gut of endangered iberian lynx.</title>
        <authorList>
            <person name="Alcaide M."/>
            <person name="Messina E."/>
            <person name="Richter M."/>
            <person name="Bargiela R."/>
            <person name="Peplies J."/>
            <person name="Huws S.A."/>
            <person name="Newbold C.J."/>
            <person name="Golyshin P.N."/>
            <person name="Simon M.A."/>
            <person name="Lopez G."/>
            <person name="Yakimov M.M."/>
            <person name="Ferrer M."/>
        </authorList>
    </citation>
    <scope>NUCLEOTIDE SEQUENCE</scope>
</reference>
<comment type="caution">
    <text evidence="1">The sequence shown here is derived from an EMBL/GenBank/DDBJ whole genome shotgun (WGS) entry which is preliminary data.</text>
</comment>
<dbReference type="Gene3D" id="1.10.3670.10">
    <property type="entry name" value="Putative xylanase like domain"/>
    <property type="match status" value="1"/>
</dbReference>
<organism evidence="1">
    <name type="scientific">gut metagenome</name>
    <dbReference type="NCBI Taxonomy" id="749906"/>
    <lineage>
        <taxon>unclassified sequences</taxon>
        <taxon>metagenomes</taxon>
        <taxon>organismal metagenomes</taxon>
    </lineage>
</organism>
<keyword evidence="1" id="KW-0378">Hydrolase</keyword>
<dbReference type="SUPFAM" id="SSF54001">
    <property type="entry name" value="Cysteine proteinases"/>
    <property type="match status" value="1"/>
</dbReference>
<dbReference type="Pfam" id="PF07313">
    <property type="entry name" value="AmiA-like"/>
    <property type="match status" value="1"/>
</dbReference>
<protein>
    <submittedName>
        <fullName evidence="1">Xylanase</fullName>
    </submittedName>
</protein>
<dbReference type="InterPro" id="IPR038765">
    <property type="entry name" value="Papain-like_cys_pep_sf"/>
</dbReference>
<dbReference type="Gene3D" id="2.30.260.10">
    <property type="entry name" value="putative xylanase like domain"/>
    <property type="match status" value="1"/>
</dbReference>
<proteinExistence type="predicted"/>
<accession>J9GDL0</accession>
<keyword evidence="1" id="KW-0624">Polysaccharide degradation</keyword>
<dbReference type="InterPro" id="IPR010846">
    <property type="entry name" value="AmiA-like"/>
</dbReference>
<name>J9GDL0_9ZZZZ</name>
<keyword evidence="1" id="KW-0858">Xylan degradation</keyword>